<keyword evidence="1" id="KW-0812">Transmembrane</keyword>
<keyword evidence="3" id="KW-1185">Reference proteome</keyword>
<evidence type="ECO:0000256" key="1">
    <source>
        <dbReference type="SAM" id="Phobius"/>
    </source>
</evidence>
<dbReference type="GeneID" id="35414697"/>
<dbReference type="EMBL" id="MG271984">
    <property type="protein sequence ID" value="AUG72305.1"/>
    <property type="molecule type" value="Genomic_DNA"/>
</dbReference>
<feature type="transmembrane region" description="Helical" evidence="1">
    <location>
        <begin position="32"/>
        <end position="52"/>
    </location>
</feature>
<evidence type="ECO:0000313" key="2">
    <source>
        <dbReference type="EMBL" id="AUG72305.1"/>
    </source>
</evidence>
<protein>
    <submittedName>
        <fullName evidence="2">ORF51</fullName>
    </submittedName>
</protein>
<dbReference type="Proteomes" id="UP000242696">
    <property type="component" value="Segment"/>
</dbReference>
<accession>A0A2H5AJH1</accession>
<keyword evidence="1" id="KW-1133">Transmembrane helix</keyword>
<keyword evidence="1" id="KW-0472">Membrane</keyword>
<sequence>MALDPGYWFCIVMCTVYYAVSLADFFTSPNLLGFLSVAMHSLSITYSIFLTLTVKNIDRVRRVIVQRANLHAIHGPSTDGGIDPFWRVIYLINTFLNSLGIIRVLVIGHATPLHVIFLCVNSAPGAGLFARIYFTTLRCMLPPKSYMKLSTSGDVITIRAAGGYDTMNWRW</sequence>
<feature type="transmembrane region" description="Helical" evidence="1">
    <location>
        <begin position="7"/>
        <end position="26"/>
    </location>
</feature>
<feature type="transmembrane region" description="Helical" evidence="1">
    <location>
        <begin position="113"/>
        <end position="134"/>
    </location>
</feature>
<feature type="transmembrane region" description="Helical" evidence="1">
    <location>
        <begin position="88"/>
        <end position="107"/>
    </location>
</feature>
<name>A0A2H5AJH1_9VIRU</name>
<dbReference type="RefSeq" id="YP_009447877.1">
    <property type="nucleotide sequence ID" value="NC_036579.1"/>
</dbReference>
<dbReference type="KEGG" id="vg:35414697"/>
<reference evidence="2" key="1">
    <citation type="journal article" date="2018" name="Arch. Virol.">
        <title>Complete genome sequence and analysis of ictalurid herpesvirus 2.</title>
        <authorList>
            <person name="Borzak R."/>
            <person name="Haluk T."/>
            <person name="Bartha D."/>
            <person name="Doszpoly A."/>
        </authorList>
    </citation>
    <scope>NUCLEOTIDE SEQUENCE</scope>
    <source>
        <strain evidence="2">760/94</strain>
    </source>
</reference>
<proteinExistence type="predicted"/>
<evidence type="ECO:0000313" key="3">
    <source>
        <dbReference type="Proteomes" id="UP000242696"/>
    </source>
</evidence>
<organism evidence="2">
    <name type="scientific">black bullhead herpesvirus</name>
    <dbReference type="NCBI Taxonomy" id="508441"/>
    <lineage>
        <taxon>Viruses</taxon>
        <taxon>Duplodnaviria</taxon>
        <taxon>Heunggongvirae</taxon>
        <taxon>Peploviricota</taxon>
        <taxon>Herviviricetes</taxon>
        <taxon>Herpesvirales</taxon>
        <taxon>Alloherpesviridae</taxon>
        <taxon>Ictavirus</taxon>
        <taxon>Ictavirus ictaluridallo2</taxon>
    </lineage>
</organism>